<sequence length="210" mass="23612">MKNRSNEESKERVLKMGKEHNVESINLWFTDILGILKSFAITAQELEGALERGVGFDGSSIQGFARIDESDMVAIPDPDTFQLLPWKPRTHHAVARIFCDILRPGGEPFDGDPRYVLKGNLKRAAQMGYTFYVGPELEYFYFQDSKGTQGLDEGGYFDMTPPDVATDLRQETVLTLEEMGIGVECSHHEGAPSQHEIDMRYTEALTMADN</sequence>
<dbReference type="InterPro" id="IPR008147">
    <property type="entry name" value="Gln_synt_N"/>
</dbReference>
<dbReference type="PANTHER" id="PTHR43407:SF1">
    <property type="entry name" value="LENGSIN"/>
    <property type="match status" value="1"/>
</dbReference>
<dbReference type="GO" id="GO:0004356">
    <property type="term" value="F:glutamine synthetase activity"/>
    <property type="evidence" value="ECO:0007669"/>
    <property type="project" value="InterPro"/>
</dbReference>
<dbReference type="Pfam" id="PF03951">
    <property type="entry name" value="Gln-synt_N"/>
    <property type="match status" value="1"/>
</dbReference>
<dbReference type="GO" id="GO:0005737">
    <property type="term" value="C:cytoplasm"/>
    <property type="evidence" value="ECO:0007669"/>
    <property type="project" value="TreeGrafter"/>
</dbReference>
<protein>
    <submittedName>
        <fullName evidence="4">Uncharacterized protein</fullName>
    </submittedName>
</protein>
<reference evidence="4" key="1">
    <citation type="journal article" date="2014" name="Front. Microbiol.">
        <title>High frequency of phylogenetically diverse reductive dehalogenase-homologous genes in deep subseafloor sedimentary metagenomes.</title>
        <authorList>
            <person name="Kawai M."/>
            <person name="Futagami T."/>
            <person name="Toyoda A."/>
            <person name="Takaki Y."/>
            <person name="Nishi S."/>
            <person name="Hori S."/>
            <person name="Arai W."/>
            <person name="Tsubouchi T."/>
            <person name="Morono Y."/>
            <person name="Uchiyama I."/>
            <person name="Ito T."/>
            <person name="Fujiyama A."/>
            <person name="Inagaki F."/>
            <person name="Takami H."/>
        </authorList>
    </citation>
    <scope>NUCLEOTIDE SEQUENCE</scope>
    <source>
        <strain evidence="4">Expedition CK06-06</strain>
    </source>
</reference>
<dbReference type="Gene3D" id="3.30.590.10">
    <property type="entry name" value="Glutamine synthetase/guanido kinase, catalytic domain"/>
    <property type="match status" value="1"/>
</dbReference>
<feature type="domain" description="GS beta-grasp" evidence="2">
    <location>
        <begin position="20"/>
        <end position="106"/>
    </location>
</feature>
<evidence type="ECO:0000259" key="2">
    <source>
        <dbReference type="PROSITE" id="PS51986"/>
    </source>
</evidence>
<evidence type="ECO:0000259" key="3">
    <source>
        <dbReference type="PROSITE" id="PS51987"/>
    </source>
</evidence>
<comment type="similarity">
    <text evidence="1">Belongs to the glutamine synthetase family.</text>
</comment>
<gene>
    <name evidence="4" type="ORF">S06H3_45574</name>
</gene>
<dbReference type="InterPro" id="IPR008146">
    <property type="entry name" value="Gln_synth_cat_dom"/>
</dbReference>
<feature type="non-terminal residue" evidence="4">
    <location>
        <position position="210"/>
    </location>
</feature>
<dbReference type="Gene3D" id="3.10.20.70">
    <property type="entry name" value="Glutamine synthetase, N-terminal domain"/>
    <property type="match status" value="1"/>
</dbReference>
<dbReference type="PROSITE" id="PS51987">
    <property type="entry name" value="GS_CATALYTIC"/>
    <property type="match status" value="1"/>
</dbReference>
<dbReference type="InterPro" id="IPR014746">
    <property type="entry name" value="Gln_synth/guanido_kin_cat_dom"/>
</dbReference>
<organism evidence="4">
    <name type="scientific">marine sediment metagenome</name>
    <dbReference type="NCBI Taxonomy" id="412755"/>
    <lineage>
        <taxon>unclassified sequences</taxon>
        <taxon>metagenomes</taxon>
        <taxon>ecological metagenomes</taxon>
    </lineage>
</organism>
<dbReference type="GO" id="GO:0006542">
    <property type="term" value="P:glutamine biosynthetic process"/>
    <property type="evidence" value="ECO:0007669"/>
    <property type="project" value="InterPro"/>
</dbReference>
<evidence type="ECO:0000256" key="1">
    <source>
        <dbReference type="ARBA" id="ARBA00009897"/>
    </source>
</evidence>
<dbReference type="SMART" id="SM01230">
    <property type="entry name" value="Gln-synt_C"/>
    <property type="match status" value="1"/>
</dbReference>
<proteinExistence type="inferred from homology"/>
<evidence type="ECO:0000313" key="4">
    <source>
        <dbReference type="EMBL" id="GAI34220.1"/>
    </source>
</evidence>
<feature type="domain" description="GS catalytic" evidence="3">
    <location>
        <begin position="113"/>
        <end position="210"/>
    </location>
</feature>
<comment type="caution">
    <text evidence="4">The sequence shown here is derived from an EMBL/GenBank/DDBJ whole genome shotgun (WGS) entry which is preliminary data.</text>
</comment>
<name>X1P596_9ZZZZ</name>
<dbReference type="AlphaFoldDB" id="X1P596"/>
<dbReference type="PROSITE" id="PS51986">
    <property type="entry name" value="GS_BETA_GRASP"/>
    <property type="match status" value="1"/>
</dbReference>
<dbReference type="InterPro" id="IPR036651">
    <property type="entry name" value="Gln_synt_N_sf"/>
</dbReference>
<accession>X1P596</accession>
<dbReference type="SUPFAM" id="SSF54368">
    <property type="entry name" value="Glutamine synthetase, N-terminal domain"/>
    <property type="match status" value="1"/>
</dbReference>
<dbReference type="Pfam" id="PF00120">
    <property type="entry name" value="Gln-synt_C"/>
    <property type="match status" value="1"/>
</dbReference>
<dbReference type="EMBL" id="BARV01028475">
    <property type="protein sequence ID" value="GAI34220.1"/>
    <property type="molecule type" value="Genomic_DNA"/>
</dbReference>
<dbReference type="PANTHER" id="PTHR43407">
    <property type="entry name" value="GLUTAMINE SYNTHETASE"/>
    <property type="match status" value="1"/>
</dbReference>
<dbReference type="SUPFAM" id="SSF55931">
    <property type="entry name" value="Glutamine synthetase/guanido kinase"/>
    <property type="match status" value="1"/>
</dbReference>
<dbReference type="GO" id="GO:0016020">
    <property type="term" value="C:membrane"/>
    <property type="evidence" value="ECO:0007669"/>
    <property type="project" value="TreeGrafter"/>
</dbReference>